<dbReference type="AlphaFoldDB" id="A0A0J9S612"/>
<feature type="compositionally biased region" description="Basic and acidic residues" evidence="1">
    <location>
        <begin position="169"/>
        <end position="191"/>
    </location>
</feature>
<proteinExistence type="predicted"/>
<name>A0A0J9S612_PLAVI</name>
<feature type="region of interest" description="Disordered" evidence="1">
    <location>
        <begin position="146"/>
        <end position="290"/>
    </location>
</feature>
<dbReference type="InterPro" id="IPR023799">
    <property type="entry name" value="RbfA_dom_sf"/>
</dbReference>
<dbReference type="OrthoDB" id="418445at2759"/>
<dbReference type="Gene3D" id="3.30.300.20">
    <property type="match status" value="1"/>
</dbReference>
<dbReference type="Proteomes" id="UP000053562">
    <property type="component" value="Unassembled WGS sequence"/>
</dbReference>
<sequence length="621" mass="71380">MSLSRATKWAVSFTKGRKTPFSTFRGWKKKDKYDDLENKHLYWSINNMKKEFLEGESNDNFVYSIERDKMEEHISDVVGINSSIPDNEAINEGVEKCLPREGGKGEFIPKDKLERMGQIFNPTLKVFVDKEEGDDDLSVSSLLRGSKWGKRHSSGSEFLKDSPPGGIKGEGKLEVDGEAEKRRGEDGEMFPKRSSCKETNGGRIAQPGSTTTHPQKSDSLVRETEKRESTSMGATPDEFEPNLKSSSLQVKRPNCGRGGRNKQKDEGANTTKETITKEQYNFPSSDKQEEDSLFNYESLKGKGLYQDLTHDEYQRMKELYIKKCDVDRKIRWFKMSSILNPVKEAKSIVKAQRLSEDAGGKKGKKNGEGQGQHSIEAGPHSIDAEESTTNMGSTKRMELPPVEDFPLEDDIKPYYQEEGNFSQKIKKICEQNQYDEIVSRIRMKIRKEKMENSKIMKEKIPNVARHILDPIKYHVNRRRVRTEKLLHTHLEQLLNCNNSYFRFYLLNGLSISIHHLEMKTTRSLCKIVYTLLNKNVHHDMIKDKLDKVAFVLRKLLARKLQLGYTPPLKFVPLQEEQEKKVKNLHYYKLYSKCNFPALGASDARERGAQLMDFYGRDLAGF</sequence>
<feature type="region of interest" description="Disordered" evidence="1">
    <location>
        <begin position="353"/>
        <end position="400"/>
    </location>
</feature>
<evidence type="ECO:0000256" key="1">
    <source>
        <dbReference type="SAM" id="MobiDB-lite"/>
    </source>
</evidence>
<evidence type="ECO:0008006" key="4">
    <source>
        <dbReference type="Google" id="ProtNLM"/>
    </source>
</evidence>
<accession>A0A0J9S612</accession>
<protein>
    <recommendedName>
        <fullName evidence="4">Ribosome-binding factor A</fullName>
    </recommendedName>
</protein>
<evidence type="ECO:0000313" key="3">
    <source>
        <dbReference type="Proteomes" id="UP000053562"/>
    </source>
</evidence>
<feature type="compositionally biased region" description="Polar residues" evidence="1">
    <location>
        <begin position="268"/>
        <end position="285"/>
    </location>
</feature>
<gene>
    <name evidence="2" type="ORF">PVIIG_01467</name>
</gene>
<dbReference type="InterPro" id="IPR015946">
    <property type="entry name" value="KH_dom-like_a/b"/>
</dbReference>
<dbReference type="SUPFAM" id="SSF89919">
    <property type="entry name" value="Ribosome-binding factor A, RbfA"/>
    <property type="match status" value="1"/>
</dbReference>
<reference evidence="2 3" key="1">
    <citation type="submission" date="2011-08" db="EMBL/GenBank/DDBJ databases">
        <title>The Genome Sequence of Plasmodium vivax India VII.</title>
        <authorList>
            <consortium name="The Broad Institute Genome Sequencing Platform"/>
            <consortium name="The Broad Institute Genome Sequencing Center for Infectious Disease"/>
            <person name="Neafsey D."/>
            <person name="Carlton J."/>
            <person name="Barnwell J."/>
            <person name="Collins W."/>
            <person name="Escalante A."/>
            <person name="Mullikin J."/>
            <person name="Saul A."/>
            <person name="Guigo R."/>
            <person name="Camara F."/>
            <person name="Young S.K."/>
            <person name="Zeng Q."/>
            <person name="Gargeya S."/>
            <person name="Fitzgerald M."/>
            <person name="Haas B."/>
            <person name="Abouelleil A."/>
            <person name="Alvarado L."/>
            <person name="Arachchi H.M."/>
            <person name="Berlin A."/>
            <person name="Brown A."/>
            <person name="Chapman S.B."/>
            <person name="Chen Z."/>
            <person name="Dunbar C."/>
            <person name="Freedman E."/>
            <person name="Gearin G."/>
            <person name="Gellesch M."/>
            <person name="Goldberg J."/>
            <person name="Griggs A."/>
            <person name="Gujja S."/>
            <person name="Heiman D."/>
            <person name="Howarth C."/>
            <person name="Larson L."/>
            <person name="Lui A."/>
            <person name="MacDonald P.J.P."/>
            <person name="Montmayeur A."/>
            <person name="Murphy C."/>
            <person name="Neiman D."/>
            <person name="Pearson M."/>
            <person name="Priest M."/>
            <person name="Roberts A."/>
            <person name="Saif S."/>
            <person name="Shea T."/>
            <person name="Shenoy N."/>
            <person name="Sisk P."/>
            <person name="Stolte C."/>
            <person name="Sykes S."/>
            <person name="Wortman J."/>
            <person name="Nusbaum C."/>
            <person name="Birren B."/>
        </authorList>
    </citation>
    <scope>NUCLEOTIDE SEQUENCE [LARGE SCALE GENOMIC DNA]</scope>
    <source>
        <strain evidence="2 3">India VII</strain>
    </source>
</reference>
<organism evidence="2 3">
    <name type="scientific">Plasmodium vivax India VII</name>
    <dbReference type="NCBI Taxonomy" id="1077284"/>
    <lineage>
        <taxon>Eukaryota</taxon>
        <taxon>Sar</taxon>
        <taxon>Alveolata</taxon>
        <taxon>Apicomplexa</taxon>
        <taxon>Aconoidasida</taxon>
        <taxon>Haemosporida</taxon>
        <taxon>Plasmodiidae</taxon>
        <taxon>Plasmodium</taxon>
        <taxon>Plasmodium (Plasmodium)</taxon>
    </lineage>
</organism>
<evidence type="ECO:0000313" key="2">
    <source>
        <dbReference type="EMBL" id="KMZ77497.1"/>
    </source>
</evidence>
<feature type="compositionally biased region" description="Basic and acidic residues" evidence="1">
    <location>
        <begin position="215"/>
        <end position="229"/>
    </location>
</feature>
<dbReference type="EMBL" id="KQ234389">
    <property type="protein sequence ID" value="KMZ77497.1"/>
    <property type="molecule type" value="Genomic_DNA"/>
</dbReference>